<reference evidence="1" key="1">
    <citation type="submission" date="2015-04" db="UniProtKB">
        <authorList>
            <consortium name="EnsemblPlants"/>
        </authorList>
    </citation>
    <scope>IDENTIFICATION</scope>
</reference>
<reference evidence="1" key="2">
    <citation type="submission" date="2018-05" db="EMBL/GenBank/DDBJ databases">
        <title>OgluRS3 (Oryza glumaepatula Reference Sequence Version 3).</title>
        <authorList>
            <person name="Zhang J."/>
            <person name="Kudrna D."/>
            <person name="Lee S."/>
            <person name="Talag J."/>
            <person name="Welchert J."/>
            <person name="Wing R.A."/>
        </authorList>
    </citation>
    <scope>NUCLEOTIDE SEQUENCE [LARGE SCALE GENOMIC DNA]</scope>
</reference>
<dbReference type="Gramene" id="OGLUM11G22770.1">
    <property type="protein sequence ID" value="OGLUM11G22770.1"/>
    <property type="gene ID" value="OGLUM11G22770"/>
</dbReference>
<sequence>MAAAAVPAADTSHLKEKKQRERSLQFLVVLFCIIWSLDAYQLLEIMPGKKITVLWLNLYMASLFCHSHRHPVFLELGIPSLCNSLQEQVSAGVLCSSSIFFC</sequence>
<protein>
    <submittedName>
        <fullName evidence="1">Uncharacterized protein</fullName>
    </submittedName>
</protein>
<evidence type="ECO:0000313" key="1">
    <source>
        <dbReference type="EnsemblPlants" id="OGLUM11G22770.1"/>
    </source>
</evidence>
<name>A0A0E0BMF3_9ORYZ</name>
<dbReference type="HOGENOM" id="CLU_2281813_0_0_1"/>
<dbReference type="AlphaFoldDB" id="A0A0E0BMF3"/>
<accession>A0A0E0BMF3</accession>
<dbReference type="Proteomes" id="UP000026961">
    <property type="component" value="Chromosome 11"/>
</dbReference>
<dbReference type="EnsemblPlants" id="OGLUM11G22770.1">
    <property type="protein sequence ID" value="OGLUM11G22770.1"/>
    <property type="gene ID" value="OGLUM11G22770"/>
</dbReference>
<proteinExistence type="predicted"/>
<organism evidence="1">
    <name type="scientific">Oryza glumipatula</name>
    <dbReference type="NCBI Taxonomy" id="40148"/>
    <lineage>
        <taxon>Eukaryota</taxon>
        <taxon>Viridiplantae</taxon>
        <taxon>Streptophyta</taxon>
        <taxon>Embryophyta</taxon>
        <taxon>Tracheophyta</taxon>
        <taxon>Spermatophyta</taxon>
        <taxon>Magnoliopsida</taxon>
        <taxon>Liliopsida</taxon>
        <taxon>Poales</taxon>
        <taxon>Poaceae</taxon>
        <taxon>BOP clade</taxon>
        <taxon>Oryzoideae</taxon>
        <taxon>Oryzeae</taxon>
        <taxon>Oryzinae</taxon>
        <taxon>Oryza</taxon>
    </lineage>
</organism>
<evidence type="ECO:0000313" key="2">
    <source>
        <dbReference type="Proteomes" id="UP000026961"/>
    </source>
</evidence>
<keyword evidence="2" id="KW-1185">Reference proteome</keyword>